<dbReference type="Pfam" id="PF18144">
    <property type="entry name" value="SMODS"/>
    <property type="match status" value="1"/>
</dbReference>
<dbReference type="GO" id="GO:0051607">
    <property type="term" value="P:defense response to virus"/>
    <property type="evidence" value="ECO:0007669"/>
    <property type="project" value="UniProtKB-KW"/>
</dbReference>
<evidence type="ECO:0000256" key="1">
    <source>
        <dbReference type="ARBA" id="ARBA00023118"/>
    </source>
</evidence>
<evidence type="ECO:0000313" key="2">
    <source>
        <dbReference type="EMBL" id="CDS99614.1"/>
    </source>
</evidence>
<organism evidence="2 3">
    <name type="scientific">Vibrio crassostreae</name>
    <dbReference type="NCBI Taxonomy" id="246167"/>
    <lineage>
        <taxon>Bacteria</taxon>
        <taxon>Pseudomonadati</taxon>
        <taxon>Pseudomonadota</taxon>
        <taxon>Gammaproteobacteria</taxon>
        <taxon>Vibrionales</taxon>
        <taxon>Vibrionaceae</taxon>
        <taxon>Vibrio</taxon>
    </lineage>
</organism>
<dbReference type="InterPro" id="IPR006116">
    <property type="entry name" value="NT_2-5OAS_ClassI-CCAase"/>
</dbReference>
<dbReference type="EMBL" id="CCJV01000040">
    <property type="protein sequence ID" value="CDS99614.1"/>
    <property type="molecule type" value="Genomic_DNA"/>
</dbReference>
<sequence>MPYTIPVSFDKFIERISITGNQVDTAESRCKSIVSLLDKDFSILDAFPLGSLVSGTSLSGFADADVMLVLHYGTHAENKSPTELLQSVRDKLCEYNTRMAKKNGQAVTLYFKTWPNVDIVPAYRVSDNGSFYCYKIPNANDDTWIETRPKIHINNMKKVSEKKVHLIKMIKEWNRKHSSYLSSFHIEVMALSYEDFHGDYAWHVFKFFEHMHTKIQSHIPSPSGLDGYVDDYLSYSDRLAASSRIETALAKSRDAWLTHYNNNDKEAIEKFGKLFGDRFPSYG</sequence>
<dbReference type="Gene3D" id="3.30.460.10">
    <property type="entry name" value="Beta Polymerase, domain 2"/>
    <property type="match status" value="1"/>
</dbReference>
<proteinExistence type="predicted"/>
<accession>A0A822MNE2</accession>
<evidence type="ECO:0000313" key="3">
    <source>
        <dbReference type="Proteomes" id="UP000049495"/>
    </source>
</evidence>
<dbReference type="CDD" id="cd05400">
    <property type="entry name" value="NT_2-5OAS_ClassI-CCAase"/>
    <property type="match status" value="1"/>
</dbReference>
<dbReference type="AlphaFoldDB" id="A0A822MNE2"/>
<name>A0A822MNE2_9VIBR</name>
<dbReference type="InterPro" id="IPR043519">
    <property type="entry name" value="NT_sf"/>
</dbReference>
<comment type="caution">
    <text evidence="2">The sequence shown here is derived from an EMBL/GenBank/DDBJ whole genome shotgun (WGS) entry which is preliminary data.</text>
</comment>
<evidence type="ECO:0008006" key="4">
    <source>
        <dbReference type="Google" id="ProtNLM"/>
    </source>
</evidence>
<keyword evidence="1" id="KW-0051">Antiviral defense</keyword>
<dbReference type="Proteomes" id="UP000049495">
    <property type="component" value="Unassembled WGS sequence"/>
</dbReference>
<dbReference type="RefSeq" id="WP_055318443.1">
    <property type="nucleotide sequence ID" value="NZ_CAWQCV010000008.1"/>
</dbReference>
<protein>
    <recommendedName>
        <fullName evidence="4">Nucleotidyltransferase-like protein</fullName>
    </recommendedName>
</protein>
<reference evidence="3" key="1">
    <citation type="submission" date="2014-06" db="EMBL/GenBank/DDBJ databases">
        <authorList>
            <person name="Le Roux Frederique"/>
        </authorList>
    </citation>
    <scope>NUCLEOTIDE SEQUENCE [LARGE SCALE GENOMIC DNA]</scope>
    <source>
        <strain evidence="3">J5-5</strain>
    </source>
</reference>
<dbReference type="GO" id="GO:0016779">
    <property type="term" value="F:nucleotidyltransferase activity"/>
    <property type="evidence" value="ECO:0007669"/>
    <property type="project" value="InterPro"/>
</dbReference>
<gene>
    <name evidence="2" type="ORF">VCR5J5_1340051</name>
</gene>
<dbReference type="SUPFAM" id="SSF81301">
    <property type="entry name" value="Nucleotidyltransferase"/>
    <property type="match status" value="1"/>
</dbReference>